<dbReference type="SUPFAM" id="SSF57184">
    <property type="entry name" value="Growth factor receptor domain"/>
    <property type="match status" value="2"/>
</dbReference>
<keyword evidence="2" id="KW-0732">Signal</keyword>
<dbReference type="Gene3D" id="2.10.220.10">
    <property type="entry name" value="Hormone Receptor, Insulin-like Growth Factor Receptor 1, Chain A, domain 2"/>
    <property type="match status" value="1"/>
</dbReference>
<dbReference type="InterPro" id="IPR009030">
    <property type="entry name" value="Growth_fac_rcpt_cys_sf"/>
</dbReference>
<dbReference type="AlphaFoldDB" id="V6TIW9"/>
<dbReference type="PANTHER" id="PTHR23275">
    <property type="entry name" value="CABRIOLET.-RELATED"/>
    <property type="match status" value="1"/>
</dbReference>
<dbReference type="InterPro" id="IPR005127">
    <property type="entry name" value="Giardia_VSP"/>
</dbReference>
<reference evidence="3 4" key="2">
    <citation type="journal article" date="2013" name="Genome Biol. Evol.">
        <title>Genome sequencing of Giardia lamblia genotypes A2 and B isolates (DH and GS) and comparative analysis with the genomes of genotypes A1 and E (WB and Pig).</title>
        <authorList>
            <person name="Adam R.D."/>
            <person name="Dahlstrom E.W."/>
            <person name="Martens C.A."/>
            <person name="Bruno D.P."/>
            <person name="Barbian K.D."/>
            <person name="Ricklefs S.M."/>
            <person name="Hernandez M.M."/>
            <person name="Narla N.P."/>
            <person name="Patel R.B."/>
            <person name="Porcella S.F."/>
            <person name="Nash T.E."/>
        </authorList>
    </citation>
    <scope>NUCLEOTIDE SEQUENCE [LARGE SCALE GENOMIC DNA]</scope>
    <source>
        <strain evidence="3 4">DH</strain>
    </source>
</reference>
<dbReference type="PANTHER" id="PTHR23275:SF100">
    <property type="entry name" value="EGF-LIKE DOMAIN-CONTAINING PROTEIN"/>
    <property type="match status" value="1"/>
</dbReference>
<dbReference type="SMART" id="SM00261">
    <property type="entry name" value="FU"/>
    <property type="match status" value="3"/>
</dbReference>
<comment type="caution">
    <text evidence="3">The sequence shown here is derived from an EMBL/GenBank/DDBJ whole genome shotgun (WGS) entry which is preliminary data.</text>
</comment>
<evidence type="ECO:0000256" key="2">
    <source>
        <dbReference type="SAM" id="SignalP"/>
    </source>
</evidence>
<evidence type="ECO:0000313" key="4">
    <source>
        <dbReference type="Proteomes" id="UP000018320"/>
    </source>
</evidence>
<feature type="transmembrane region" description="Helical" evidence="1">
    <location>
        <begin position="381"/>
        <end position="405"/>
    </location>
</feature>
<feature type="chain" id="PRO_5004751583" evidence="2">
    <location>
        <begin position="18"/>
        <end position="410"/>
    </location>
</feature>
<dbReference type="Pfam" id="PF03302">
    <property type="entry name" value="VSP"/>
    <property type="match status" value="2"/>
</dbReference>
<keyword evidence="1" id="KW-0812">Transmembrane</keyword>
<proteinExistence type="predicted"/>
<keyword evidence="1" id="KW-1133">Transmembrane helix</keyword>
<dbReference type="VEuPathDB" id="GiardiaDB:DHA2_152299"/>
<organism evidence="3 4">
    <name type="scientific">Giardia intestinalis</name>
    <name type="common">Giardia lamblia</name>
    <dbReference type="NCBI Taxonomy" id="5741"/>
    <lineage>
        <taxon>Eukaryota</taxon>
        <taxon>Metamonada</taxon>
        <taxon>Diplomonadida</taxon>
        <taxon>Hexamitidae</taxon>
        <taxon>Giardiinae</taxon>
        <taxon>Giardia</taxon>
    </lineage>
</organism>
<dbReference type="VEuPathDB" id="GiardiaDB:GL50803_00d14331"/>
<dbReference type="EMBL" id="AHGT01000007">
    <property type="protein sequence ID" value="ESU38933.1"/>
    <property type="molecule type" value="Genomic_DNA"/>
</dbReference>
<evidence type="ECO:0000313" key="3">
    <source>
        <dbReference type="EMBL" id="ESU38933.1"/>
    </source>
</evidence>
<reference evidence="4" key="1">
    <citation type="submission" date="2012-02" db="EMBL/GenBank/DDBJ databases">
        <title>Genome sequencing of Giardia lamblia Genotypes A2 and B isolates (DH and GS) and comparative analysis with the genomes of Genotypes A1 and E (WB and Pig).</title>
        <authorList>
            <person name="Adam R."/>
            <person name="Dahlstrom E."/>
            <person name="Martens C."/>
            <person name="Bruno D."/>
            <person name="Barbian K."/>
            <person name="Porcella S.F."/>
            <person name="Nash T."/>
        </authorList>
    </citation>
    <scope>NUCLEOTIDE SEQUENCE</scope>
    <source>
        <strain evidence="4">DH</strain>
    </source>
</reference>
<feature type="signal peptide" evidence="2">
    <location>
        <begin position="1"/>
        <end position="17"/>
    </location>
</feature>
<sequence length="410" mass="41756">MFCRLIVAGFVLQLAWAAPEAETCTEAEAGQAGKCLTSKCDVWINGKKYCSQCSKTDEYLVDGGCKAEAGTSGCQLKARAADGTCTQCGEGYFLHKNGCYKIGEAPGNLICADEASNPGARIAGVCTTCADGYYKKSNAVATADSCIACEDANCAKCGEAGKNKCTKCVDGYFVGAANDSPGSCIKCDAAATSGWTGVTGCAKCTKPATPGTVTCDECTSNYLKIEGQTTSCVNADACTGGYFPNDNVNGKKRCLPCGTAEHGGVTDCTACTPLQPAGKTTTVFVKCSTCGSNNKPNIAGTGCFTCSIGECSNCSENGVCEKCGSNKKVSPGKTSCIEKCPENSTDNPTGTCVCNSEYSSDSAGTSCVAASTNKSGLSTGAIAGISVAAVVVVAGLIGFLCWWFICRGKA</sequence>
<dbReference type="VEuPathDB" id="GiardiaDB:QR46_4870"/>
<protein>
    <submittedName>
        <fullName evidence="3">Variant-specific surface protein</fullName>
    </submittedName>
</protein>
<dbReference type="InterPro" id="IPR052798">
    <property type="entry name" value="Giardia_VSA"/>
</dbReference>
<dbReference type="VEuPathDB" id="GiardiaDB:GL50581_1"/>
<dbReference type="Proteomes" id="UP000018320">
    <property type="component" value="Unassembled WGS sequence"/>
</dbReference>
<keyword evidence="1" id="KW-0472">Membrane</keyword>
<name>V6TIW9_GIAIN</name>
<gene>
    <name evidence="3" type="ORF">DHA2_152299</name>
</gene>
<dbReference type="InterPro" id="IPR006212">
    <property type="entry name" value="Furin_repeat"/>
</dbReference>
<accession>V6TIW9</accession>
<evidence type="ECO:0000256" key="1">
    <source>
        <dbReference type="SAM" id="Phobius"/>
    </source>
</evidence>